<feature type="domain" description="Major facilitator superfamily (MFS) profile" evidence="2">
    <location>
        <begin position="1"/>
        <end position="151"/>
    </location>
</feature>
<dbReference type="OrthoDB" id="9130924at2"/>
<accession>A0A345DAE8</accession>
<dbReference type="AlphaFoldDB" id="A0A345DAE8"/>
<evidence type="ECO:0000313" key="4">
    <source>
        <dbReference type="Proteomes" id="UP000252182"/>
    </source>
</evidence>
<evidence type="ECO:0000256" key="1">
    <source>
        <dbReference type="SAM" id="Phobius"/>
    </source>
</evidence>
<name>A0A345DAE8_9BURK</name>
<feature type="transmembrane region" description="Helical" evidence="1">
    <location>
        <begin position="79"/>
        <end position="106"/>
    </location>
</feature>
<dbReference type="InterPro" id="IPR020846">
    <property type="entry name" value="MFS_dom"/>
</dbReference>
<organism evidence="3 4">
    <name type="scientific">Ephemeroptericola cinctiostellae</name>
    <dbReference type="NCBI Taxonomy" id="2268024"/>
    <lineage>
        <taxon>Bacteria</taxon>
        <taxon>Pseudomonadati</taxon>
        <taxon>Pseudomonadota</taxon>
        <taxon>Betaproteobacteria</taxon>
        <taxon>Burkholderiales</taxon>
        <taxon>Burkholderiaceae</taxon>
        <taxon>Ephemeroptericola</taxon>
    </lineage>
</organism>
<keyword evidence="1" id="KW-0812">Transmembrane</keyword>
<dbReference type="GO" id="GO:0022857">
    <property type="term" value="F:transmembrane transporter activity"/>
    <property type="evidence" value="ECO:0007669"/>
    <property type="project" value="InterPro"/>
</dbReference>
<feature type="transmembrane region" description="Helical" evidence="1">
    <location>
        <begin position="118"/>
        <end position="140"/>
    </location>
</feature>
<dbReference type="EMBL" id="CP031124">
    <property type="protein sequence ID" value="AXF85336.1"/>
    <property type="molecule type" value="Genomic_DNA"/>
</dbReference>
<sequence length="151" mass="16411">MSRRFDLGAALVFFIIGTAFMLGSRQLSGAVYGSSISSGTFPLVFGWLLMGLSALSVFETLKKDKVEAAEAEPLFLKRFSIIAVACLAYVVLLEPLGYVISTFIFLLVSFQAMHKGDLWKSVVIAAGFSLGIVILFVYILKGSLPAWPSFI</sequence>
<feature type="transmembrane region" description="Helical" evidence="1">
    <location>
        <begin position="39"/>
        <end position="58"/>
    </location>
</feature>
<dbReference type="InterPro" id="IPR009936">
    <property type="entry name" value="DUF1468"/>
</dbReference>
<dbReference type="Proteomes" id="UP000252182">
    <property type="component" value="Chromosome"/>
</dbReference>
<gene>
    <name evidence="3" type="ORF">DTO96_101066</name>
</gene>
<evidence type="ECO:0000313" key="3">
    <source>
        <dbReference type="EMBL" id="AXF85336.1"/>
    </source>
</evidence>
<keyword evidence="1" id="KW-1133">Transmembrane helix</keyword>
<dbReference type="Pfam" id="PF07331">
    <property type="entry name" value="TctB"/>
    <property type="match status" value="1"/>
</dbReference>
<protein>
    <recommendedName>
        <fullName evidence="2">Major facilitator superfamily (MFS) profile domain-containing protein</fullName>
    </recommendedName>
</protein>
<evidence type="ECO:0000259" key="2">
    <source>
        <dbReference type="PROSITE" id="PS50850"/>
    </source>
</evidence>
<dbReference type="RefSeq" id="WP_114562543.1">
    <property type="nucleotide sequence ID" value="NZ_CP031124.1"/>
</dbReference>
<keyword evidence="1" id="KW-0472">Membrane</keyword>
<reference evidence="4" key="1">
    <citation type="submission" date="2018-07" db="EMBL/GenBank/DDBJ databases">
        <authorList>
            <person name="Kim H."/>
        </authorList>
    </citation>
    <scope>NUCLEOTIDE SEQUENCE [LARGE SCALE GENOMIC DNA]</scope>
    <source>
        <strain evidence="4">F02</strain>
    </source>
</reference>
<dbReference type="KEGG" id="hyf:DTO96_101066"/>
<keyword evidence="4" id="KW-1185">Reference proteome</keyword>
<dbReference type="PROSITE" id="PS50850">
    <property type="entry name" value="MFS"/>
    <property type="match status" value="1"/>
</dbReference>
<proteinExistence type="predicted"/>